<gene>
    <name evidence="7" type="primary">ORF69992</name>
</gene>
<sequence>EQTAMGDFEIDAVLYYMISKGGRVRNHELVTHFKNFLNHSVNKVQNREKFKDYVNELAAIKIDAGEKILVLKKKYRPPSENIDPAQETLPSFRSSQPGSKSGGDSRKVVASEPDLSVAQSSSSSTAASTFQDGRSAQSDSLRAHSEPPNVVSEGLRKDMDTFDGLTMSKVSSDEAMEVTMRRTDRIPPAEPVKDDVNMNSITSSNASLTSGGSQKSSTSGVTSMDEDANASVISVKDKIMKLNKNISESDISQPNNGSSNGGNKKSYKHSVGDDDDSSHSSGSFMTLDEEQRDWLVVCSYSEYHDMNRLLSKNPGLAKLRDFTNGYTALHWAAKSGKTEVVKLVANKPGVNVDQRSHGGYTALHLAAIHGHDHIIELLVQTFKADP</sequence>
<dbReference type="SMART" id="SM00248">
    <property type="entry name" value="ANK"/>
    <property type="match status" value="2"/>
</dbReference>
<dbReference type="Gene3D" id="1.25.40.20">
    <property type="entry name" value="Ankyrin repeat-containing domain"/>
    <property type="match status" value="1"/>
</dbReference>
<dbReference type="PROSITE" id="PS50297">
    <property type="entry name" value="ANK_REP_REGION"/>
    <property type="match status" value="2"/>
</dbReference>
<dbReference type="PROSITE" id="PS50088">
    <property type="entry name" value="ANK_REPEAT"/>
    <property type="match status" value="2"/>
</dbReference>
<comment type="similarity">
    <text evidence="3">Belongs to the SOWAH family.</text>
</comment>
<reference evidence="7" key="1">
    <citation type="submission" date="2014-12" db="EMBL/GenBank/DDBJ databases">
        <title>Insight into the proteome of Arion vulgaris.</title>
        <authorList>
            <person name="Aradska J."/>
            <person name="Bulat T."/>
            <person name="Smidak R."/>
            <person name="Sarate P."/>
            <person name="Gangsoo J."/>
            <person name="Sialana F."/>
            <person name="Bilban M."/>
            <person name="Lubec G."/>
        </authorList>
    </citation>
    <scope>NUCLEOTIDE SEQUENCE</scope>
    <source>
        <tissue evidence="7">Skin</tissue>
    </source>
</reference>
<dbReference type="InterPro" id="IPR036770">
    <property type="entry name" value="Ankyrin_rpt-contain_sf"/>
</dbReference>
<feature type="repeat" description="ANK" evidence="4">
    <location>
        <begin position="324"/>
        <end position="344"/>
    </location>
</feature>
<evidence type="ECO:0000256" key="3">
    <source>
        <dbReference type="ARBA" id="ARBA00038122"/>
    </source>
</evidence>
<accession>A0A0B6ZLI2</accession>
<feature type="region of interest" description="Disordered" evidence="5">
    <location>
        <begin position="173"/>
        <end position="225"/>
    </location>
</feature>
<dbReference type="AlphaFoldDB" id="A0A0B6ZLI2"/>
<evidence type="ECO:0000256" key="5">
    <source>
        <dbReference type="SAM" id="MobiDB-lite"/>
    </source>
</evidence>
<feature type="compositionally biased region" description="Low complexity" evidence="5">
    <location>
        <begin position="207"/>
        <end position="223"/>
    </location>
</feature>
<keyword evidence="2 4" id="KW-0040">ANK repeat</keyword>
<feature type="non-terminal residue" evidence="7">
    <location>
        <position position="386"/>
    </location>
</feature>
<dbReference type="PANTHER" id="PTHR14491:SF7">
    <property type="entry name" value="SOSONDOWAH, ISOFORM G"/>
    <property type="match status" value="1"/>
</dbReference>
<feature type="compositionally biased region" description="Polar residues" evidence="5">
    <location>
        <begin position="130"/>
        <end position="140"/>
    </location>
</feature>
<evidence type="ECO:0000256" key="4">
    <source>
        <dbReference type="PROSITE-ProRule" id="PRU00023"/>
    </source>
</evidence>
<organism evidence="7">
    <name type="scientific">Arion vulgaris</name>
    <dbReference type="NCBI Taxonomy" id="1028688"/>
    <lineage>
        <taxon>Eukaryota</taxon>
        <taxon>Metazoa</taxon>
        <taxon>Spiralia</taxon>
        <taxon>Lophotrochozoa</taxon>
        <taxon>Mollusca</taxon>
        <taxon>Gastropoda</taxon>
        <taxon>Heterobranchia</taxon>
        <taxon>Euthyneura</taxon>
        <taxon>Panpulmonata</taxon>
        <taxon>Eupulmonata</taxon>
        <taxon>Stylommatophora</taxon>
        <taxon>Helicina</taxon>
        <taxon>Arionoidea</taxon>
        <taxon>Arionidae</taxon>
        <taxon>Arion</taxon>
    </lineage>
</organism>
<protein>
    <recommendedName>
        <fullName evidence="6">SOWAHA-C winged helix-turn-helix domain-containing protein</fullName>
    </recommendedName>
</protein>
<dbReference type="EMBL" id="HACG01022503">
    <property type="protein sequence ID" value="CEK69368.1"/>
    <property type="molecule type" value="Transcribed_RNA"/>
</dbReference>
<feature type="compositionally biased region" description="Polar residues" evidence="5">
    <location>
        <begin position="88"/>
        <end position="99"/>
    </location>
</feature>
<dbReference type="InterPro" id="IPR058889">
    <property type="entry name" value="WHD_SOWAHA-C"/>
</dbReference>
<dbReference type="InterPro" id="IPR002110">
    <property type="entry name" value="Ankyrin_rpt"/>
</dbReference>
<dbReference type="Pfam" id="PF25877">
    <property type="entry name" value="WHD_SOWAH"/>
    <property type="match status" value="1"/>
</dbReference>
<proteinExistence type="inferred from homology"/>
<dbReference type="SUPFAM" id="SSF48403">
    <property type="entry name" value="Ankyrin repeat"/>
    <property type="match status" value="1"/>
</dbReference>
<evidence type="ECO:0000313" key="7">
    <source>
        <dbReference type="EMBL" id="CEK69368.1"/>
    </source>
</evidence>
<evidence type="ECO:0000256" key="1">
    <source>
        <dbReference type="ARBA" id="ARBA00022737"/>
    </source>
</evidence>
<dbReference type="PANTHER" id="PTHR14491">
    <property type="entry name" value="SOSONDOWAH, ISOFORM G"/>
    <property type="match status" value="1"/>
</dbReference>
<dbReference type="Pfam" id="PF12796">
    <property type="entry name" value="Ank_2"/>
    <property type="match status" value="1"/>
</dbReference>
<keyword evidence="1" id="KW-0677">Repeat</keyword>
<feature type="region of interest" description="Disordered" evidence="5">
    <location>
        <begin position="246"/>
        <end position="284"/>
    </location>
</feature>
<evidence type="ECO:0000256" key="2">
    <source>
        <dbReference type="ARBA" id="ARBA00023043"/>
    </source>
</evidence>
<feature type="region of interest" description="Disordered" evidence="5">
    <location>
        <begin position="79"/>
        <end position="157"/>
    </location>
</feature>
<feature type="compositionally biased region" description="Low complexity" evidence="5">
    <location>
        <begin position="255"/>
        <end position="264"/>
    </location>
</feature>
<feature type="compositionally biased region" description="Basic and acidic residues" evidence="5">
    <location>
        <begin position="179"/>
        <end position="196"/>
    </location>
</feature>
<feature type="compositionally biased region" description="Polar residues" evidence="5">
    <location>
        <begin position="197"/>
        <end position="206"/>
    </location>
</feature>
<feature type="domain" description="SOWAHA-C winged helix-turn-helix" evidence="6">
    <location>
        <begin position="8"/>
        <end position="86"/>
    </location>
</feature>
<feature type="repeat" description="ANK" evidence="4">
    <location>
        <begin position="358"/>
        <end position="380"/>
    </location>
</feature>
<name>A0A0B6ZLI2_9EUPU</name>
<evidence type="ECO:0000259" key="6">
    <source>
        <dbReference type="Pfam" id="PF25877"/>
    </source>
</evidence>
<feature type="compositionally biased region" description="Low complexity" evidence="5">
    <location>
        <begin position="120"/>
        <end position="129"/>
    </location>
</feature>
<feature type="non-terminal residue" evidence="7">
    <location>
        <position position="1"/>
    </location>
</feature>